<reference evidence="2" key="1">
    <citation type="journal article" date="2020" name="Nature">
        <title>Giant virus diversity and host interactions through global metagenomics.</title>
        <authorList>
            <person name="Schulz F."/>
            <person name="Roux S."/>
            <person name="Paez-Espino D."/>
            <person name="Jungbluth S."/>
            <person name="Walsh D.A."/>
            <person name="Denef V.J."/>
            <person name="McMahon K.D."/>
            <person name="Konstantinidis K.T."/>
            <person name="Eloe-Fadrosh E.A."/>
            <person name="Kyrpides N.C."/>
            <person name="Woyke T."/>
        </authorList>
    </citation>
    <scope>NUCLEOTIDE SEQUENCE</scope>
    <source>
        <strain evidence="2">GVMAG-M-3300000115-19</strain>
    </source>
</reference>
<accession>A0A6C0EFA2</accession>
<dbReference type="AlphaFoldDB" id="A0A6C0EFA2"/>
<protein>
    <submittedName>
        <fullName evidence="2">Uncharacterized protein</fullName>
    </submittedName>
</protein>
<name>A0A6C0EFA2_9ZZZZ</name>
<feature type="transmembrane region" description="Helical" evidence="1">
    <location>
        <begin position="129"/>
        <end position="150"/>
    </location>
</feature>
<evidence type="ECO:0000313" key="2">
    <source>
        <dbReference type="EMBL" id="QHT27834.1"/>
    </source>
</evidence>
<proteinExistence type="predicted"/>
<sequence>MNKDLILVLVLVLILSLIIIISSRRITAIRNARNIYSEVVEWPASLKYLNMDDKGVFTLKDNIEETFYMDRYTSNVINNVLKNEGFYGLVTFDLKILFWSLSFLISVIVFIITLVKGNFEENTKNTKIIFRRLSFLISVIVLIIILLGPIEKDINYKYDSIYNIK</sequence>
<keyword evidence="1" id="KW-0812">Transmembrane</keyword>
<keyword evidence="1" id="KW-1133">Transmembrane helix</keyword>
<dbReference type="EMBL" id="MN738843">
    <property type="protein sequence ID" value="QHT27834.1"/>
    <property type="molecule type" value="Genomic_DNA"/>
</dbReference>
<evidence type="ECO:0000256" key="1">
    <source>
        <dbReference type="SAM" id="Phobius"/>
    </source>
</evidence>
<keyword evidence="1" id="KW-0472">Membrane</keyword>
<organism evidence="2">
    <name type="scientific">viral metagenome</name>
    <dbReference type="NCBI Taxonomy" id="1070528"/>
    <lineage>
        <taxon>unclassified sequences</taxon>
        <taxon>metagenomes</taxon>
        <taxon>organismal metagenomes</taxon>
    </lineage>
</organism>
<feature type="transmembrane region" description="Helical" evidence="1">
    <location>
        <begin position="96"/>
        <end position="117"/>
    </location>
</feature>